<proteinExistence type="inferred from homology"/>
<dbReference type="GO" id="GO:0004519">
    <property type="term" value="F:endonuclease activity"/>
    <property type="evidence" value="ECO:0007669"/>
    <property type="project" value="InterPro"/>
</dbReference>
<dbReference type="GeneID" id="300653490"/>
<dbReference type="GO" id="GO:0016887">
    <property type="term" value="F:ATP hydrolysis activity"/>
    <property type="evidence" value="ECO:0007669"/>
    <property type="project" value="InterPro"/>
</dbReference>
<sequence>MILDQLRDFRNFLYLVWKHLCLPDPTPVQYDIAAYLQHGPDRKIIEAFRGVGKSWITAAYVVWRLYLDPHVNILVVSASKERSDQFSTFAKRLIAEMPVLAHLRPRPGCRDSNIMFDVGPARASHSPSVKSVGIFGQLTGSRADEIVADDVEVPKNSETQVMRDKLAERVKEFDAIIKPDIGKVTYLGTPQCEQSLYNVLPQRGYEIRVWPAQYPDEKVRLAYGDRLAPMVAEALDLGTAQAGMPVDPKRFDEEDLEKRKLSYGRSGYSLQFMLDTSLSDADRYPLRLRDLIVRSVDIDLAPTRVVWAGDPDLVIDDLPNVGLAGDRFHRPMAISRSPEGYPELAPYTGSVMAIDPSGRGKDETTYAVTKMLNGSLYVPDVMGFRGGYEEDVLVELAQAAKRNKVNSIVIEENWGDGMFTQLFKPVLQRIYPCRIEDGVKHSVQKEKRICDTLEPVMNAHRLIVDPEVIRKDYQSIQEYPGERAHHYSLFHQMTRITRDKGALGQDDRLDALAMAVAFWTDKMAQDAAKRQQEHREALLAQELQKFIQAAGGKGPRNPSWVRV</sequence>
<dbReference type="Gene3D" id="3.40.50.300">
    <property type="entry name" value="P-loop containing nucleotide triphosphate hydrolases"/>
    <property type="match status" value="1"/>
</dbReference>
<dbReference type="RefSeq" id="WP_160586600.1">
    <property type="nucleotide sequence ID" value="NZ_BMHN01000001.1"/>
</dbReference>
<comment type="caution">
    <text evidence="2">The sequence shown here is derived from an EMBL/GenBank/DDBJ whole genome shotgun (WGS) entry which is preliminary data.</text>
</comment>
<keyword evidence="3" id="KW-1185">Reference proteome</keyword>
<dbReference type="InterPro" id="IPR027417">
    <property type="entry name" value="P-loop_NTPase"/>
</dbReference>
<dbReference type="OrthoDB" id="1634373at2"/>
<dbReference type="AlphaFoldDB" id="A0A845Q8V2"/>
<dbReference type="InterPro" id="IPR044271">
    <property type="entry name" value="Terminase_large_su_gp19"/>
</dbReference>
<dbReference type="Proteomes" id="UP000470384">
    <property type="component" value="Unassembled WGS sequence"/>
</dbReference>
<reference evidence="2 3" key="1">
    <citation type="journal article" date="2016" name="Int. J. Syst. Evol. Microbiol.">
        <title>Pyruvatibacter mobilis gen. nov., sp. nov., a marine bacterium from the culture broth of Picochlorum sp. 122.</title>
        <authorList>
            <person name="Wang G."/>
            <person name="Tang M."/>
            <person name="Wu H."/>
            <person name="Dai S."/>
            <person name="Li T."/>
            <person name="Chen C."/>
            <person name="He H."/>
            <person name="Fan J."/>
            <person name="Xiang W."/>
            <person name="Li X."/>
        </authorList>
    </citation>
    <scope>NUCLEOTIDE SEQUENCE [LARGE SCALE GENOMIC DNA]</scope>
    <source>
        <strain evidence="2 3">GYP-11</strain>
    </source>
</reference>
<name>A0A845Q8V2_9HYPH</name>
<protein>
    <submittedName>
        <fullName evidence="2">Phage terminase large subunit</fullName>
    </submittedName>
</protein>
<dbReference type="Pfam" id="PF22530">
    <property type="entry name" value="Terminase-T7_RNaseH-like"/>
    <property type="match status" value="1"/>
</dbReference>
<accession>A0A845Q8V2</accession>
<feature type="domain" description="Terminase large subunit ribonuclease H-like" evidence="1">
    <location>
        <begin position="354"/>
        <end position="462"/>
    </location>
</feature>
<dbReference type="EMBL" id="WXYQ01000001">
    <property type="protein sequence ID" value="NBG94511.1"/>
    <property type="molecule type" value="Genomic_DNA"/>
</dbReference>
<evidence type="ECO:0000313" key="2">
    <source>
        <dbReference type="EMBL" id="NBG94511.1"/>
    </source>
</evidence>
<dbReference type="Gene3D" id="3.30.420.240">
    <property type="match status" value="1"/>
</dbReference>
<gene>
    <name evidence="2" type="primary">terL</name>
    <name evidence="2" type="ORF">GTQ45_02035</name>
</gene>
<dbReference type="InterPro" id="IPR047987">
    <property type="entry name" value="Gp19-like_virus"/>
</dbReference>
<dbReference type="GO" id="GO:0005524">
    <property type="term" value="F:ATP binding"/>
    <property type="evidence" value="ECO:0007669"/>
    <property type="project" value="InterPro"/>
</dbReference>
<dbReference type="NCBIfam" id="NF033889">
    <property type="entry name" value="termin_lrg_T7"/>
    <property type="match status" value="1"/>
</dbReference>
<evidence type="ECO:0000259" key="1">
    <source>
        <dbReference type="Pfam" id="PF22530"/>
    </source>
</evidence>
<evidence type="ECO:0000313" key="3">
    <source>
        <dbReference type="Proteomes" id="UP000470384"/>
    </source>
</evidence>
<organism evidence="2 3">
    <name type="scientific">Pyruvatibacter mobilis</name>
    <dbReference type="NCBI Taxonomy" id="1712261"/>
    <lineage>
        <taxon>Bacteria</taxon>
        <taxon>Pseudomonadati</taxon>
        <taxon>Pseudomonadota</taxon>
        <taxon>Alphaproteobacteria</taxon>
        <taxon>Hyphomicrobiales</taxon>
        <taxon>Parvibaculaceae</taxon>
        <taxon>Pyruvatibacter</taxon>
    </lineage>
</organism>
<dbReference type="HAMAP" id="MF_04147">
    <property type="entry name" value="TERL_T7"/>
    <property type="match status" value="1"/>
</dbReference>
<dbReference type="InterPro" id="IPR054762">
    <property type="entry name" value="Gp19_RNaseH-like"/>
</dbReference>